<keyword evidence="4" id="KW-0547">Nucleotide-binding</keyword>
<feature type="domain" description="HTH arsR-type" evidence="1">
    <location>
        <begin position="247"/>
        <end position="288"/>
    </location>
</feature>
<dbReference type="RefSeq" id="WP_174628884.1">
    <property type="nucleotide sequence ID" value="NZ_CP049074.1"/>
</dbReference>
<dbReference type="KEGG" id="mten:GWK48_01285"/>
<evidence type="ECO:0000313" key="5">
    <source>
        <dbReference type="Proteomes" id="UP000509301"/>
    </source>
</evidence>
<organism evidence="4 5">
    <name type="scientific">Metallosphaera tengchongensis</name>
    <dbReference type="NCBI Taxonomy" id="1532350"/>
    <lineage>
        <taxon>Archaea</taxon>
        <taxon>Thermoproteota</taxon>
        <taxon>Thermoprotei</taxon>
        <taxon>Sulfolobales</taxon>
        <taxon>Sulfolobaceae</taxon>
        <taxon>Metallosphaera</taxon>
    </lineage>
</organism>
<proteinExistence type="predicted"/>
<evidence type="ECO:0000259" key="3">
    <source>
        <dbReference type="Pfam" id="PF03008"/>
    </source>
</evidence>
<dbReference type="Proteomes" id="UP000509301">
    <property type="component" value="Chromosome"/>
</dbReference>
<dbReference type="Pfam" id="PF01022">
    <property type="entry name" value="HTH_5"/>
    <property type="match status" value="1"/>
</dbReference>
<dbReference type="Gene3D" id="1.10.10.10">
    <property type="entry name" value="Winged helix-like DNA-binding domain superfamily/Winged helix DNA-binding domain"/>
    <property type="match status" value="1"/>
</dbReference>
<reference evidence="4 5" key="1">
    <citation type="submission" date="2020-02" db="EMBL/GenBank/DDBJ databases">
        <title>Comparative genome analysis reveals the metabolism and evolution of the thermophilic archaeal genus Metallosphaera.</title>
        <authorList>
            <person name="Jiang C."/>
        </authorList>
    </citation>
    <scope>NUCLEOTIDE SEQUENCE [LARGE SCALE GENOMIC DNA]</scope>
    <source>
        <strain evidence="4 5">Ric-A</strain>
    </source>
</reference>
<evidence type="ECO:0000259" key="2">
    <source>
        <dbReference type="Pfam" id="PF01637"/>
    </source>
</evidence>
<dbReference type="InterPro" id="IPR027417">
    <property type="entry name" value="P-loop_NTPase"/>
</dbReference>
<dbReference type="OrthoDB" id="132045at2157"/>
<keyword evidence="4" id="KW-0067">ATP-binding</keyword>
<sequence>MVQQFINRGKELKFLEEKYREDKAQLIILYGRRRIGKTELIKQFIKGKEYIYHMSTTDGILNNLNRLKEAFARYTGKNYFKSLNVALDEMLIYFGDEIGYRRPILAIDEFQYLMDADRSVVSLLQRAWDEKLASTKIFLLITGSSVGMMENEVLSKKSPLYGRRTGSWKLTRLSFSHIPEFFPGKKIEDLVKIWSIVDGIPFYILQLDASKTVEDNVRDKILKKGSVLYDEPLYLLREEFREQRVYLSILKALSQGYNTISKISEVTGIDKGNLTAYLDRLEENEIVERVTPYGMKRGWYEFKDNFFDFWFEFVYENLNDLEMDRVEEVMRRIDLDRYFSFKFEKLIRELVRERSIVLPLEYEYVGKYLHKGEEVDVIAEGKDAIFLGEVKWSEEVDCKPLLTKMRKVMGNLNKSGEKQEYYGVFAKSFKNCEADVVYDLSNIAQAVLEGK</sequence>
<dbReference type="GO" id="GO:0005524">
    <property type="term" value="F:ATP binding"/>
    <property type="evidence" value="ECO:0007669"/>
    <property type="project" value="UniProtKB-KW"/>
</dbReference>
<feature type="domain" description="ATPase" evidence="2">
    <location>
        <begin position="5"/>
        <end position="207"/>
    </location>
</feature>
<dbReference type="InterPro" id="IPR011579">
    <property type="entry name" value="ATPase_dom"/>
</dbReference>
<dbReference type="GeneID" id="55640537"/>
<dbReference type="PANTHER" id="PTHR34704">
    <property type="entry name" value="ATPASE"/>
    <property type="match status" value="1"/>
</dbReference>
<accession>A0A6N0NVP2</accession>
<evidence type="ECO:0000313" key="4">
    <source>
        <dbReference type="EMBL" id="QKQ99210.1"/>
    </source>
</evidence>
<dbReference type="PANTHER" id="PTHR34704:SF1">
    <property type="entry name" value="ATPASE"/>
    <property type="match status" value="1"/>
</dbReference>
<dbReference type="Gene3D" id="3.40.50.300">
    <property type="entry name" value="P-loop containing nucleotide triphosphate hydrolases"/>
    <property type="match status" value="1"/>
</dbReference>
<dbReference type="EMBL" id="CP049074">
    <property type="protein sequence ID" value="QKQ99210.1"/>
    <property type="molecule type" value="Genomic_DNA"/>
</dbReference>
<dbReference type="AlphaFoldDB" id="A0A6N0NVP2"/>
<dbReference type="GO" id="GO:0003700">
    <property type="term" value="F:DNA-binding transcription factor activity"/>
    <property type="evidence" value="ECO:0007669"/>
    <property type="project" value="InterPro"/>
</dbReference>
<protein>
    <submittedName>
        <fullName evidence="4">ATP-binding protein</fullName>
    </submittedName>
</protein>
<dbReference type="Pfam" id="PF01637">
    <property type="entry name" value="ATPase_2"/>
    <property type="match status" value="1"/>
</dbReference>
<evidence type="ECO:0000259" key="1">
    <source>
        <dbReference type="Pfam" id="PF01022"/>
    </source>
</evidence>
<dbReference type="Pfam" id="PF03008">
    <property type="entry name" value="DUF234"/>
    <property type="match status" value="1"/>
</dbReference>
<dbReference type="InterPro" id="IPR036388">
    <property type="entry name" value="WH-like_DNA-bd_sf"/>
</dbReference>
<dbReference type="InterPro" id="IPR001845">
    <property type="entry name" value="HTH_ArsR_DNA-bd_dom"/>
</dbReference>
<name>A0A6N0NVP2_9CREN</name>
<gene>
    <name evidence="4" type="ORF">GWK48_01285</name>
</gene>
<feature type="domain" description="DUF234" evidence="3">
    <location>
        <begin position="310"/>
        <end position="398"/>
    </location>
</feature>
<dbReference type="InterPro" id="IPR004256">
    <property type="entry name" value="DUF234"/>
</dbReference>
<dbReference type="InterPro" id="IPR036390">
    <property type="entry name" value="WH_DNA-bd_sf"/>
</dbReference>
<dbReference type="SUPFAM" id="SSF46785">
    <property type="entry name" value="Winged helix' DNA-binding domain"/>
    <property type="match status" value="1"/>
</dbReference>
<dbReference type="SUPFAM" id="SSF52540">
    <property type="entry name" value="P-loop containing nucleoside triphosphate hydrolases"/>
    <property type="match status" value="1"/>
</dbReference>
<keyword evidence="5" id="KW-1185">Reference proteome</keyword>